<feature type="transmembrane region" description="Helical" evidence="15">
    <location>
        <begin position="146"/>
        <end position="165"/>
    </location>
</feature>
<evidence type="ECO:0000256" key="9">
    <source>
        <dbReference type="ARBA" id="ARBA00023002"/>
    </source>
</evidence>
<keyword evidence="7 14" id="KW-0249">Electron transport</keyword>
<feature type="transmembrane region" description="Helical" evidence="15">
    <location>
        <begin position="43"/>
        <end position="62"/>
    </location>
</feature>
<keyword evidence="8 14" id="KW-1133">Transmembrane helix</keyword>
<name>A0A2S6HIW1_9GAMM</name>
<dbReference type="GO" id="GO:0009055">
    <property type="term" value="F:electron transfer activity"/>
    <property type="evidence" value="ECO:0007669"/>
    <property type="project" value="UniProtKB-UniRule"/>
</dbReference>
<evidence type="ECO:0000256" key="12">
    <source>
        <dbReference type="ARBA" id="ARBA00023186"/>
    </source>
</evidence>
<evidence type="ECO:0000256" key="5">
    <source>
        <dbReference type="ARBA" id="ARBA00022519"/>
    </source>
</evidence>
<evidence type="ECO:0000256" key="14">
    <source>
        <dbReference type="HAMAP-Rule" id="MF_00286"/>
    </source>
</evidence>
<dbReference type="InterPro" id="IPR023380">
    <property type="entry name" value="DsbB-like_sf"/>
</dbReference>
<dbReference type="Pfam" id="PF02600">
    <property type="entry name" value="DsbB"/>
    <property type="match status" value="1"/>
</dbReference>
<proteinExistence type="inferred from homology"/>
<keyword evidence="12 14" id="KW-0143">Chaperone</keyword>
<feature type="disulfide bond" description="Redox-active" evidence="14">
    <location>
        <begin position="39"/>
        <end position="42"/>
    </location>
</feature>
<comment type="caution">
    <text evidence="16">The sequence shown here is derived from an EMBL/GenBank/DDBJ whole genome shotgun (WGS) entry which is preliminary data.</text>
</comment>
<keyword evidence="5" id="KW-0997">Cell inner membrane</keyword>
<keyword evidence="4 14" id="KW-1003">Cell membrane</keyword>
<comment type="subcellular location">
    <subcellularLocation>
        <location evidence="1">Cell inner membrane</location>
        <topology evidence="1">Multi-pass membrane protein</topology>
    </subcellularLocation>
    <subcellularLocation>
        <location evidence="14">Cell membrane</location>
        <topology evidence="14">Multi-pass membrane protein</topology>
    </subcellularLocation>
</comment>
<sequence>MLKLLRFNSRIWFFLGFLGCVFLLSMGAYFQFVQGLDPCPLCISQRIAILLTGLVFLSAALHNPGQTGVTAYAVSGAVTALCGAAISTRHVWIQHLPADKVPECGPGLEYVLQNFPLFETVKLMLSGTGDCAKVDWTLLGFSMPEWTLLAFVMLATLSLLQIWNYKGSDDR</sequence>
<keyword evidence="11 14" id="KW-1015">Disulfide bond</keyword>
<protein>
    <recommendedName>
        <fullName evidence="14">Disulfide bond formation protein B</fullName>
    </recommendedName>
    <alternativeName>
        <fullName evidence="14">Disulfide oxidoreductase</fullName>
    </alternativeName>
</protein>
<evidence type="ECO:0000256" key="2">
    <source>
        <dbReference type="ARBA" id="ARBA00008823"/>
    </source>
</evidence>
<feature type="topological domain" description="Periplasmic" evidence="14">
    <location>
        <begin position="30"/>
        <end position="47"/>
    </location>
</feature>
<evidence type="ECO:0000313" key="16">
    <source>
        <dbReference type="EMBL" id="PPK77408.1"/>
    </source>
</evidence>
<evidence type="ECO:0000256" key="1">
    <source>
        <dbReference type="ARBA" id="ARBA00004429"/>
    </source>
</evidence>
<dbReference type="GO" id="GO:0006457">
    <property type="term" value="P:protein folding"/>
    <property type="evidence" value="ECO:0007669"/>
    <property type="project" value="InterPro"/>
</dbReference>
<feature type="transmembrane region" description="Helical" evidence="15">
    <location>
        <begin position="69"/>
        <end position="92"/>
    </location>
</feature>
<keyword evidence="9 14" id="KW-0560">Oxidoreductase</keyword>
<dbReference type="PANTHER" id="PTHR36570">
    <property type="entry name" value="DISULFIDE BOND FORMATION PROTEIN B"/>
    <property type="match status" value="1"/>
</dbReference>
<comment type="caution">
    <text evidence="14">Lacks conserved residue(s) required for the propagation of feature annotation.</text>
</comment>
<dbReference type="EMBL" id="PTIZ01000002">
    <property type="protein sequence ID" value="PPK77408.1"/>
    <property type="molecule type" value="Genomic_DNA"/>
</dbReference>
<dbReference type="InterPro" id="IPR050183">
    <property type="entry name" value="DsbB"/>
</dbReference>
<evidence type="ECO:0000256" key="13">
    <source>
        <dbReference type="ARBA" id="ARBA00023284"/>
    </source>
</evidence>
<evidence type="ECO:0000256" key="4">
    <source>
        <dbReference type="ARBA" id="ARBA00022475"/>
    </source>
</evidence>
<evidence type="ECO:0000256" key="3">
    <source>
        <dbReference type="ARBA" id="ARBA00022448"/>
    </source>
</evidence>
<dbReference type="GO" id="GO:0015035">
    <property type="term" value="F:protein-disulfide reductase activity"/>
    <property type="evidence" value="ECO:0007669"/>
    <property type="project" value="UniProtKB-UniRule"/>
</dbReference>
<keyword evidence="6 14" id="KW-0812">Transmembrane</keyword>
<accession>A0A2S6HIW1</accession>
<dbReference type="AlphaFoldDB" id="A0A2S6HIW1"/>
<dbReference type="SUPFAM" id="SSF158442">
    <property type="entry name" value="DsbB-like"/>
    <property type="match status" value="1"/>
</dbReference>
<feature type="topological domain" description="Cytoplasmic" evidence="14">
    <location>
        <begin position="165"/>
        <end position="171"/>
    </location>
</feature>
<evidence type="ECO:0000313" key="17">
    <source>
        <dbReference type="Proteomes" id="UP000240010"/>
    </source>
</evidence>
<keyword evidence="13 14" id="KW-0676">Redox-active center</keyword>
<comment type="similarity">
    <text evidence="2 14">Belongs to the DsbB family.</text>
</comment>
<gene>
    <name evidence="14" type="primary">dsbB</name>
    <name evidence="16" type="ORF">B0F87_102521</name>
</gene>
<dbReference type="Gene3D" id="1.20.1550.10">
    <property type="entry name" value="DsbB-like"/>
    <property type="match status" value="1"/>
</dbReference>
<evidence type="ECO:0000256" key="11">
    <source>
        <dbReference type="ARBA" id="ARBA00023157"/>
    </source>
</evidence>
<organism evidence="16 17">
    <name type="scientific">Methylobacter tundripaludum</name>
    <dbReference type="NCBI Taxonomy" id="173365"/>
    <lineage>
        <taxon>Bacteria</taxon>
        <taxon>Pseudomonadati</taxon>
        <taxon>Pseudomonadota</taxon>
        <taxon>Gammaproteobacteria</taxon>
        <taxon>Methylococcales</taxon>
        <taxon>Methylococcaceae</taxon>
        <taxon>Methylobacter</taxon>
    </lineage>
</organism>
<keyword evidence="10 14" id="KW-0472">Membrane</keyword>
<evidence type="ECO:0000256" key="8">
    <source>
        <dbReference type="ARBA" id="ARBA00022989"/>
    </source>
</evidence>
<dbReference type="RefSeq" id="WP_104428068.1">
    <property type="nucleotide sequence ID" value="NZ_PTIZ01000002.1"/>
</dbReference>
<comment type="function">
    <text evidence="14">Required for disulfide bond formation in some periplasmic proteins. Acts by oxidizing the DsbA protein.</text>
</comment>
<evidence type="ECO:0000256" key="6">
    <source>
        <dbReference type="ARBA" id="ARBA00022692"/>
    </source>
</evidence>
<dbReference type="HAMAP" id="MF_00286">
    <property type="entry name" value="DsbB"/>
    <property type="match status" value="1"/>
</dbReference>
<dbReference type="Proteomes" id="UP000240010">
    <property type="component" value="Unassembled WGS sequence"/>
</dbReference>
<keyword evidence="3 14" id="KW-0813">Transport</keyword>
<reference evidence="16 17" key="1">
    <citation type="submission" date="2018-02" db="EMBL/GenBank/DDBJ databases">
        <title>Subsurface microbial communities from deep shales in Ohio and West Virginia, USA.</title>
        <authorList>
            <person name="Wrighton K."/>
        </authorList>
    </citation>
    <scope>NUCLEOTIDE SEQUENCE [LARGE SCALE GENOMIC DNA]</scope>
    <source>
        <strain evidence="16 17">OWC-DMM</strain>
    </source>
</reference>
<dbReference type="InterPro" id="IPR022920">
    <property type="entry name" value="Disulphide_bond_form_DsbB"/>
</dbReference>
<dbReference type="PANTHER" id="PTHR36570:SF3">
    <property type="entry name" value="DISULFIDE BOND FORMATION PROTEIN B"/>
    <property type="match status" value="1"/>
</dbReference>
<feature type="transmembrane region" description="Helical" evidence="15">
    <location>
        <begin position="12"/>
        <end position="31"/>
    </location>
</feature>
<feature type="topological domain" description="Cytoplasmic" evidence="14">
    <location>
        <begin position="1"/>
        <end position="12"/>
    </location>
</feature>
<evidence type="ECO:0000256" key="7">
    <source>
        <dbReference type="ARBA" id="ARBA00022982"/>
    </source>
</evidence>
<dbReference type="InterPro" id="IPR003752">
    <property type="entry name" value="DiS_bond_form_DsbB/BdbC"/>
</dbReference>
<evidence type="ECO:0000256" key="15">
    <source>
        <dbReference type="SAM" id="Phobius"/>
    </source>
</evidence>
<evidence type="ECO:0000256" key="10">
    <source>
        <dbReference type="ARBA" id="ARBA00023136"/>
    </source>
</evidence>
<dbReference type="GO" id="GO:0005886">
    <property type="term" value="C:plasma membrane"/>
    <property type="evidence" value="ECO:0007669"/>
    <property type="project" value="UniProtKB-SubCell"/>
</dbReference>
<feature type="topological domain" description="Cytoplasmic" evidence="14">
    <location>
        <begin position="65"/>
        <end position="70"/>
    </location>
</feature>